<organism evidence="1 2">
    <name type="scientific">Chiayiivirga flava</name>
    <dbReference type="NCBI Taxonomy" id="659595"/>
    <lineage>
        <taxon>Bacteria</taxon>
        <taxon>Pseudomonadati</taxon>
        <taxon>Pseudomonadota</taxon>
        <taxon>Gammaproteobacteria</taxon>
        <taxon>Lysobacterales</taxon>
        <taxon>Lysobacteraceae</taxon>
        <taxon>Chiayiivirga</taxon>
    </lineage>
</organism>
<keyword evidence="2" id="KW-1185">Reference proteome</keyword>
<comment type="caution">
    <text evidence="1">The sequence shown here is derived from an EMBL/GenBank/DDBJ whole genome shotgun (WGS) entry which is preliminary data.</text>
</comment>
<proteinExistence type="predicted"/>
<name>A0A7W8D853_9GAMM</name>
<evidence type="ECO:0000313" key="1">
    <source>
        <dbReference type="EMBL" id="MBB5209674.1"/>
    </source>
</evidence>
<reference evidence="1 2" key="1">
    <citation type="submission" date="2020-08" db="EMBL/GenBank/DDBJ databases">
        <title>Genomic Encyclopedia of Type Strains, Phase IV (KMG-IV): sequencing the most valuable type-strain genomes for metagenomic binning, comparative biology and taxonomic classification.</title>
        <authorList>
            <person name="Goeker M."/>
        </authorList>
    </citation>
    <scope>NUCLEOTIDE SEQUENCE [LARGE SCALE GENOMIC DNA]</scope>
    <source>
        <strain evidence="1 2">DSM 24163</strain>
    </source>
</reference>
<protein>
    <submittedName>
        <fullName evidence="1">Uncharacterized protein</fullName>
    </submittedName>
</protein>
<dbReference type="RefSeq" id="WP_183962203.1">
    <property type="nucleotide sequence ID" value="NZ_JACHHP010000007.1"/>
</dbReference>
<dbReference type="AlphaFoldDB" id="A0A7W8D853"/>
<dbReference type="EMBL" id="JACHHP010000007">
    <property type="protein sequence ID" value="MBB5209674.1"/>
    <property type="molecule type" value="Genomic_DNA"/>
</dbReference>
<gene>
    <name evidence="1" type="ORF">HNQ52_003246</name>
</gene>
<sequence>MVMLILTLRELVLWPLLDWSGACLDALALGLRAPAAAADPMPSPFD</sequence>
<evidence type="ECO:0000313" key="2">
    <source>
        <dbReference type="Proteomes" id="UP000521199"/>
    </source>
</evidence>
<dbReference type="Proteomes" id="UP000521199">
    <property type="component" value="Unassembled WGS sequence"/>
</dbReference>
<accession>A0A7W8D853</accession>